<dbReference type="PANTHER" id="PTHR34322">
    <property type="entry name" value="TRANSPOSASE, Y1_TNP DOMAIN-CONTAINING"/>
    <property type="match status" value="1"/>
</dbReference>
<dbReference type="InterPro" id="IPR036515">
    <property type="entry name" value="Transposase_17_sf"/>
</dbReference>
<organism evidence="2 3">
    <name type="scientific">Candidatus Chisholmbacteria bacterium RIFCSPHIGHO2_01_FULL_52_32</name>
    <dbReference type="NCBI Taxonomy" id="1797591"/>
    <lineage>
        <taxon>Bacteria</taxon>
        <taxon>Candidatus Chisholmiibacteriota</taxon>
    </lineage>
</organism>
<comment type="caution">
    <text evidence="2">The sequence shown here is derived from an EMBL/GenBank/DDBJ whole genome shotgun (WGS) entry which is preliminary data.</text>
</comment>
<dbReference type="SUPFAM" id="SSF143422">
    <property type="entry name" value="Transposase IS200-like"/>
    <property type="match status" value="1"/>
</dbReference>
<dbReference type="Proteomes" id="UP000179233">
    <property type="component" value="Unassembled WGS sequence"/>
</dbReference>
<dbReference type="InterPro" id="IPR002686">
    <property type="entry name" value="Transposase_17"/>
</dbReference>
<feature type="domain" description="Transposase IS200-like" evidence="1">
    <location>
        <begin position="11"/>
        <end position="146"/>
    </location>
</feature>
<evidence type="ECO:0000313" key="2">
    <source>
        <dbReference type="EMBL" id="OGY18618.1"/>
    </source>
</evidence>
<sequence length="219" mass="26259">MPAKYTVKMYVENGYYHLLNRGVDKRSIFFDKKDSVTFLSLLKRYLTNPDLLPPELQFLRPSRRSHLYEQITLVAYCLMPNHFHLLVRQKSRNAITEFARCLMNSYVRHFNDRHERVGPLFQGRIKGILVDNDSYLLHLTRYIHRNPEEFWERSLRDYPYSSYAEYLGLRSTSWIHPEAILAYFRSPLNKSLHDYFSYESFVEESKDDSSEILKEITLE</sequence>
<evidence type="ECO:0000259" key="1">
    <source>
        <dbReference type="SMART" id="SM01321"/>
    </source>
</evidence>
<dbReference type="Pfam" id="PF01797">
    <property type="entry name" value="Y1_Tnp"/>
    <property type="match status" value="1"/>
</dbReference>
<dbReference type="EMBL" id="MHCJ01000003">
    <property type="protein sequence ID" value="OGY18618.1"/>
    <property type="molecule type" value="Genomic_DNA"/>
</dbReference>
<dbReference type="SMART" id="SM01321">
    <property type="entry name" value="Y1_Tnp"/>
    <property type="match status" value="1"/>
</dbReference>
<accession>A0A1G1VT84</accession>
<proteinExistence type="predicted"/>
<reference evidence="2 3" key="1">
    <citation type="journal article" date="2016" name="Nat. Commun.">
        <title>Thousands of microbial genomes shed light on interconnected biogeochemical processes in an aquifer system.</title>
        <authorList>
            <person name="Anantharaman K."/>
            <person name="Brown C.T."/>
            <person name="Hug L.A."/>
            <person name="Sharon I."/>
            <person name="Castelle C.J."/>
            <person name="Probst A.J."/>
            <person name="Thomas B.C."/>
            <person name="Singh A."/>
            <person name="Wilkins M.J."/>
            <person name="Karaoz U."/>
            <person name="Brodie E.L."/>
            <person name="Williams K.H."/>
            <person name="Hubbard S.S."/>
            <person name="Banfield J.F."/>
        </authorList>
    </citation>
    <scope>NUCLEOTIDE SEQUENCE [LARGE SCALE GENOMIC DNA]</scope>
</reference>
<dbReference type="GO" id="GO:0004803">
    <property type="term" value="F:transposase activity"/>
    <property type="evidence" value="ECO:0007669"/>
    <property type="project" value="InterPro"/>
</dbReference>
<protein>
    <recommendedName>
        <fullName evidence="1">Transposase IS200-like domain-containing protein</fullName>
    </recommendedName>
</protein>
<gene>
    <name evidence="2" type="ORF">A2786_03920</name>
</gene>
<evidence type="ECO:0000313" key="3">
    <source>
        <dbReference type="Proteomes" id="UP000179233"/>
    </source>
</evidence>
<dbReference type="AlphaFoldDB" id="A0A1G1VT84"/>
<dbReference type="Gene3D" id="3.30.70.1290">
    <property type="entry name" value="Transposase IS200-like"/>
    <property type="match status" value="1"/>
</dbReference>
<name>A0A1G1VT84_9BACT</name>
<dbReference type="GO" id="GO:0003677">
    <property type="term" value="F:DNA binding"/>
    <property type="evidence" value="ECO:0007669"/>
    <property type="project" value="InterPro"/>
</dbReference>
<dbReference type="GO" id="GO:0006313">
    <property type="term" value="P:DNA transposition"/>
    <property type="evidence" value="ECO:0007669"/>
    <property type="project" value="InterPro"/>
</dbReference>
<dbReference type="PANTHER" id="PTHR34322:SF2">
    <property type="entry name" value="TRANSPOSASE IS200-LIKE DOMAIN-CONTAINING PROTEIN"/>
    <property type="match status" value="1"/>
</dbReference>